<gene>
    <name evidence="11" type="ORF">BKH13_13030</name>
</gene>
<dbReference type="PROSITE" id="PS51318">
    <property type="entry name" value="TAT"/>
    <property type="match status" value="1"/>
</dbReference>
<keyword evidence="7" id="KW-0869">Chloride channel</keyword>
<comment type="caution">
    <text evidence="11">The sequence shown here is derived from an EMBL/GenBank/DDBJ whole genome shotgun (WGS) entry which is preliminary data.</text>
</comment>
<dbReference type="InterPro" id="IPR006311">
    <property type="entry name" value="TAT_signal"/>
</dbReference>
<keyword evidence="8" id="KW-0868">Chloride</keyword>
<evidence type="ECO:0000256" key="2">
    <source>
        <dbReference type="ARBA" id="ARBA00022448"/>
    </source>
</evidence>
<dbReference type="InterPro" id="IPR014743">
    <property type="entry name" value="Cl-channel_core"/>
</dbReference>
<dbReference type="RefSeq" id="WP_075410464.1">
    <property type="nucleotide sequence ID" value="NZ_JAPWCK010000008.1"/>
</dbReference>
<feature type="transmembrane region" description="Helical" evidence="10">
    <location>
        <begin position="226"/>
        <end position="247"/>
    </location>
</feature>
<evidence type="ECO:0000313" key="11">
    <source>
        <dbReference type="EMBL" id="OLO80713.1"/>
    </source>
</evidence>
<keyword evidence="4 10" id="KW-1133">Transmembrane helix</keyword>
<evidence type="ECO:0000256" key="8">
    <source>
        <dbReference type="ARBA" id="ARBA00023214"/>
    </source>
</evidence>
<feature type="transmembrane region" description="Helical" evidence="10">
    <location>
        <begin position="303"/>
        <end position="328"/>
    </location>
</feature>
<keyword evidence="5" id="KW-0406">Ion transport</keyword>
<dbReference type="PANTHER" id="PTHR43427:SF6">
    <property type="entry name" value="CHLORIDE CHANNEL PROTEIN CLC-E"/>
    <property type="match status" value="1"/>
</dbReference>
<dbReference type="Proteomes" id="UP000186781">
    <property type="component" value="Unassembled WGS sequence"/>
</dbReference>
<dbReference type="Gene3D" id="1.10.3080.10">
    <property type="entry name" value="Clc chloride channel"/>
    <property type="match status" value="1"/>
</dbReference>
<feature type="transmembrane region" description="Helical" evidence="10">
    <location>
        <begin position="189"/>
        <end position="206"/>
    </location>
</feature>
<feature type="transmembrane region" description="Helical" evidence="10">
    <location>
        <begin position="59"/>
        <end position="76"/>
    </location>
</feature>
<protein>
    <submittedName>
        <fullName evidence="11">Chemotaxis protein CheW</fullName>
    </submittedName>
</protein>
<organism evidence="11 12">
    <name type="scientific">Actinomyces naeslundii</name>
    <dbReference type="NCBI Taxonomy" id="1655"/>
    <lineage>
        <taxon>Bacteria</taxon>
        <taxon>Bacillati</taxon>
        <taxon>Actinomycetota</taxon>
        <taxon>Actinomycetes</taxon>
        <taxon>Actinomycetales</taxon>
        <taxon>Actinomycetaceae</taxon>
        <taxon>Actinomyces</taxon>
    </lineage>
</organism>
<sequence>MRALTRPRFLLAAALAGVAAGLVGIAMALLLELFEALFYGVAHGGLLERLAAAPPWRRVLAPTMGGLVAGGVWWWLRATGGVADVETAVADRSGREATRMGLVRPFLDAVTQVLTVGSGNSVGREGAPRLAAGAVAAGLAARLGIGRPESAILIASAAGAGLAAMYNAPLGGAAYAVELVMVAGMRQRGALVAVPVCVIATLVSWLHSHGQPAFEVASQGLSSGTVLGLVLLVPVAAALGVGARRLWSWMLARRVRAVRWLPVAIGVAGLITGLVSLWVPAVVGNGRDAMEVALGAHVPEDSSGAPSAVLVMLLGIVTLKPVLTGLTLGAGATGGRLAPSLAVGSSAGAALAIALQAGGVETSISVLAMAGAGAVLATTQKAPVFGIVFTWELARAGAWTLTALIAVVLTVMLLTSPTWRQSAVSRLRSSGER</sequence>
<proteinExistence type="predicted"/>
<evidence type="ECO:0000256" key="10">
    <source>
        <dbReference type="SAM" id="Phobius"/>
    </source>
</evidence>
<keyword evidence="6 10" id="KW-0472">Membrane</keyword>
<evidence type="ECO:0000256" key="3">
    <source>
        <dbReference type="ARBA" id="ARBA00022692"/>
    </source>
</evidence>
<name>A0ABX3EZT0_ACTNA</name>
<evidence type="ECO:0000256" key="5">
    <source>
        <dbReference type="ARBA" id="ARBA00023065"/>
    </source>
</evidence>
<dbReference type="SUPFAM" id="SSF81340">
    <property type="entry name" value="Clc chloride channel"/>
    <property type="match status" value="1"/>
</dbReference>
<dbReference type="InterPro" id="IPR001807">
    <property type="entry name" value="ClC"/>
</dbReference>
<evidence type="ECO:0000313" key="12">
    <source>
        <dbReference type="Proteomes" id="UP000186781"/>
    </source>
</evidence>
<keyword evidence="12" id="KW-1185">Reference proteome</keyword>
<accession>A0ABX3EZT0</accession>
<dbReference type="EMBL" id="MSKX01000041">
    <property type="protein sequence ID" value="OLO80713.1"/>
    <property type="molecule type" value="Genomic_DNA"/>
</dbReference>
<keyword evidence="9" id="KW-0407">Ion channel</keyword>
<dbReference type="PRINTS" id="PR00762">
    <property type="entry name" value="CLCHANNEL"/>
</dbReference>
<keyword evidence="3 10" id="KW-0812">Transmembrane</keyword>
<dbReference type="InterPro" id="IPR050368">
    <property type="entry name" value="ClC-type_chloride_channel"/>
</dbReference>
<feature type="transmembrane region" description="Helical" evidence="10">
    <location>
        <begin position="396"/>
        <end position="419"/>
    </location>
</feature>
<keyword evidence="2" id="KW-0813">Transport</keyword>
<reference evidence="11 12" key="1">
    <citation type="submission" date="2016-12" db="EMBL/GenBank/DDBJ databases">
        <title>Genomic comparison of strains in the 'Actinomyces naeslundii' group.</title>
        <authorList>
            <person name="Mughal S.R."/>
            <person name="Do T."/>
            <person name="Gilbert S.C."/>
            <person name="Witherden E.A."/>
            <person name="Didelot X."/>
            <person name="Beighton D."/>
        </authorList>
    </citation>
    <scope>NUCLEOTIDE SEQUENCE [LARGE SCALE GENOMIC DNA]</scope>
    <source>
        <strain evidence="11 12">WE6B-3</strain>
    </source>
</reference>
<comment type="subcellular location">
    <subcellularLocation>
        <location evidence="1">Membrane</location>
        <topology evidence="1">Multi-pass membrane protein</topology>
    </subcellularLocation>
</comment>
<evidence type="ECO:0000256" key="1">
    <source>
        <dbReference type="ARBA" id="ARBA00004141"/>
    </source>
</evidence>
<evidence type="ECO:0000256" key="6">
    <source>
        <dbReference type="ARBA" id="ARBA00023136"/>
    </source>
</evidence>
<evidence type="ECO:0000256" key="4">
    <source>
        <dbReference type="ARBA" id="ARBA00022989"/>
    </source>
</evidence>
<dbReference type="Pfam" id="PF00654">
    <property type="entry name" value="Voltage_CLC"/>
    <property type="match status" value="1"/>
</dbReference>
<evidence type="ECO:0000256" key="9">
    <source>
        <dbReference type="ARBA" id="ARBA00023303"/>
    </source>
</evidence>
<evidence type="ECO:0000256" key="7">
    <source>
        <dbReference type="ARBA" id="ARBA00023173"/>
    </source>
</evidence>
<dbReference type="PANTHER" id="PTHR43427">
    <property type="entry name" value="CHLORIDE CHANNEL PROTEIN CLC-E"/>
    <property type="match status" value="1"/>
</dbReference>
<feature type="transmembrane region" description="Helical" evidence="10">
    <location>
        <begin position="9"/>
        <end position="30"/>
    </location>
</feature>
<feature type="transmembrane region" description="Helical" evidence="10">
    <location>
        <begin position="259"/>
        <end position="283"/>
    </location>
</feature>